<dbReference type="PANTHER" id="PTHR44936:SF10">
    <property type="entry name" value="SENSOR PROTEIN RSTB"/>
    <property type="match status" value="1"/>
</dbReference>
<accession>A0A940PMK6</accession>
<dbReference type="AlphaFoldDB" id="A0A940PMK6"/>
<protein>
    <recommendedName>
        <fullName evidence="3">histidine kinase</fullName>
        <ecNumber evidence="3">2.7.13.3</ecNumber>
    </recommendedName>
</protein>
<evidence type="ECO:0000256" key="12">
    <source>
        <dbReference type="ARBA" id="ARBA00023136"/>
    </source>
</evidence>
<dbReference type="GO" id="GO:0005524">
    <property type="term" value="F:ATP binding"/>
    <property type="evidence" value="ECO:0007669"/>
    <property type="project" value="UniProtKB-KW"/>
</dbReference>
<sequence length="427" mass="44824">MVSRRTRSASSSVFVVLLAVVVILGLAVGGLLTWDRQRAESQVAERVTQGIATVVSISPEVRAELAIGHADPSRFPSVSAHLQVYARSVIEEANLEYVTIMTPTGTRYTHRDAVEIGGSYIGTIPDTPRAHTEVFGGTLGPSIRTIAPVLGEDGTLIGWVAVGVALNTVGVAIVAELPIVVAITLAFVAAGFVGALVGRRFTRNLTGGLTSAAVRDATSSYESIRTLGAAIRSQHHEHGNRMHAAVGLLELGRTDDAIAMLAETGRRERDLVNALDVQATGDPTMSALMLGKTAQGRELGIELLATIDPLAPKQPLRPIDAVSVVGNLIDNAFDAAADGDAPRTVHVDIRGDASGALVIDVTDSGQGFTAESRERMFEQDFSTKPAGTEGRGMGLALIHRIVENAGGTIQLDEDPTTLRVTLPGGSR</sequence>
<dbReference type="Gene3D" id="3.30.450.20">
    <property type="entry name" value="PAS domain"/>
    <property type="match status" value="1"/>
</dbReference>
<dbReference type="EMBL" id="JAFIDA010000001">
    <property type="protein sequence ID" value="MBP1325870.1"/>
    <property type="molecule type" value="Genomic_DNA"/>
</dbReference>
<name>A0A940PMK6_9MICO</name>
<keyword evidence="16" id="KW-1185">Reference proteome</keyword>
<dbReference type="SUPFAM" id="SSF55874">
    <property type="entry name" value="ATPase domain of HSP90 chaperone/DNA topoisomerase II/histidine kinase"/>
    <property type="match status" value="1"/>
</dbReference>
<keyword evidence="5" id="KW-0808">Transferase</keyword>
<evidence type="ECO:0000313" key="15">
    <source>
        <dbReference type="EMBL" id="MBP1325870.1"/>
    </source>
</evidence>
<dbReference type="Gene3D" id="3.30.565.10">
    <property type="entry name" value="Histidine kinase-like ATPase, C-terminal domain"/>
    <property type="match status" value="1"/>
</dbReference>
<gene>
    <name evidence="15" type="ORF">JOF28_001102</name>
</gene>
<dbReference type="PANTHER" id="PTHR44936">
    <property type="entry name" value="SENSOR PROTEIN CREC"/>
    <property type="match status" value="1"/>
</dbReference>
<evidence type="ECO:0000256" key="7">
    <source>
        <dbReference type="ARBA" id="ARBA00022741"/>
    </source>
</evidence>
<dbReference type="InterPro" id="IPR036890">
    <property type="entry name" value="HATPase_C_sf"/>
</dbReference>
<keyword evidence="4" id="KW-1003">Cell membrane</keyword>
<keyword evidence="7" id="KW-0547">Nucleotide-binding</keyword>
<evidence type="ECO:0000256" key="2">
    <source>
        <dbReference type="ARBA" id="ARBA00004651"/>
    </source>
</evidence>
<dbReference type="InterPro" id="IPR004358">
    <property type="entry name" value="Sig_transdc_His_kin-like_C"/>
</dbReference>
<evidence type="ECO:0000256" key="9">
    <source>
        <dbReference type="ARBA" id="ARBA00022840"/>
    </source>
</evidence>
<dbReference type="InterPro" id="IPR005467">
    <property type="entry name" value="His_kinase_dom"/>
</dbReference>
<evidence type="ECO:0000256" key="11">
    <source>
        <dbReference type="ARBA" id="ARBA00023012"/>
    </source>
</evidence>
<organism evidence="15 16">
    <name type="scientific">Leucobacter exalbidus</name>
    <dbReference type="NCBI Taxonomy" id="662960"/>
    <lineage>
        <taxon>Bacteria</taxon>
        <taxon>Bacillati</taxon>
        <taxon>Actinomycetota</taxon>
        <taxon>Actinomycetes</taxon>
        <taxon>Micrococcales</taxon>
        <taxon>Microbacteriaceae</taxon>
        <taxon>Leucobacter</taxon>
    </lineage>
</organism>
<dbReference type="RefSeq" id="WP_209704866.1">
    <property type="nucleotide sequence ID" value="NZ_JAFIDA010000001.1"/>
</dbReference>
<keyword evidence="6 13" id="KW-0812">Transmembrane</keyword>
<evidence type="ECO:0000256" key="5">
    <source>
        <dbReference type="ARBA" id="ARBA00022679"/>
    </source>
</evidence>
<dbReference type="InterPro" id="IPR003594">
    <property type="entry name" value="HATPase_dom"/>
</dbReference>
<dbReference type="GO" id="GO:0005886">
    <property type="term" value="C:plasma membrane"/>
    <property type="evidence" value="ECO:0007669"/>
    <property type="project" value="UniProtKB-SubCell"/>
</dbReference>
<keyword evidence="10 13" id="KW-1133">Transmembrane helix</keyword>
<feature type="domain" description="Histidine kinase" evidence="14">
    <location>
        <begin position="324"/>
        <end position="426"/>
    </location>
</feature>
<feature type="transmembrane region" description="Helical" evidence="13">
    <location>
        <begin position="179"/>
        <end position="197"/>
    </location>
</feature>
<dbReference type="GO" id="GO:0000155">
    <property type="term" value="F:phosphorelay sensor kinase activity"/>
    <property type="evidence" value="ECO:0007669"/>
    <property type="project" value="TreeGrafter"/>
</dbReference>
<evidence type="ECO:0000256" key="6">
    <source>
        <dbReference type="ARBA" id="ARBA00022692"/>
    </source>
</evidence>
<dbReference type="Pfam" id="PF17203">
    <property type="entry name" value="sCache_3_2"/>
    <property type="match status" value="1"/>
</dbReference>
<evidence type="ECO:0000256" key="8">
    <source>
        <dbReference type="ARBA" id="ARBA00022777"/>
    </source>
</evidence>
<dbReference type="Pfam" id="PF02518">
    <property type="entry name" value="HATPase_c"/>
    <property type="match status" value="1"/>
</dbReference>
<dbReference type="InterPro" id="IPR033463">
    <property type="entry name" value="sCache_3"/>
</dbReference>
<keyword evidence="8 15" id="KW-0418">Kinase</keyword>
<evidence type="ECO:0000256" key="3">
    <source>
        <dbReference type="ARBA" id="ARBA00012438"/>
    </source>
</evidence>
<feature type="transmembrane region" description="Helical" evidence="13">
    <location>
        <begin position="12"/>
        <end position="34"/>
    </location>
</feature>
<evidence type="ECO:0000313" key="16">
    <source>
        <dbReference type="Proteomes" id="UP000675163"/>
    </source>
</evidence>
<reference evidence="15" key="1">
    <citation type="submission" date="2021-02" db="EMBL/GenBank/DDBJ databases">
        <title>Sequencing the genomes of 1000 actinobacteria strains.</title>
        <authorList>
            <person name="Klenk H.-P."/>
        </authorList>
    </citation>
    <scope>NUCLEOTIDE SEQUENCE</scope>
    <source>
        <strain evidence="15">DSM 22850</strain>
    </source>
</reference>
<dbReference type="PRINTS" id="PR00344">
    <property type="entry name" value="BCTRLSENSOR"/>
</dbReference>
<dbReference type="SMART" id="SM00387">
    <property type="entry name" value="HATPase_c"/>
    <property type="match status" value="1"/>
</dbReference>
<comment type="caution">
    <text evidence="15">The sequence shown here is derived from an EMBL/GenBank/DDBJ whole genome shotgun (WGS) entry which is preliminary data.</text>
</comment>
<keyword evidence="12 13" id="KW-0472">Membrane</keyword>
<dbReference type="InterPro" id="IPR050980">
    <property type="entry name" value="2C_sensor_his_kinase"/>
</dbReference>
<dbReference type="EC" id="2.7.13.3" evidence="3"/>
<dbReference type="Proteomes" id="UP000675163">
    <property type="component" value="Unassembled WGS sequence"/>
</dbReference>
<dbReference type="PROSITE" id="PS50109">
    <property type="entry name" value="HIS_KIN"/>
    <property type="match status" value="1"/>
</dbReference>
<dbReference type="InterPro" id="IPR029151">
    <property type="entry name" value="Sensor-like_sf"/>
</dbReference>
<feature type="transmembrane region" description="Helical" evidence="13">
    <location>
        <begin position="154"/>
        <end position="173"/>
    </location>
</feature>
<proteinExistence type="predicted"/>
<comment type="catalytic activity">
    <reaction evidence="1">
        <text>ATP + protein L-histidine = ADP + protein N-phospho-L-histidine.</text>
        <dbReference type="EC" id="2.7.13.3"/>
    </reaction>
</comment>
<comment type="subcellular location">
    <subcellularLocation>
        <location evidence="2">Cell membrane</location>
        <topology evidence="2">Multi-pass membrane protein</topology>
    </subcellularLocation>
</comment>
<evidence type="ECO:0000256" key="4">
    <source>
        <dbReference type="ARBA" id="ARBA00022475"/>
    </source>
</evidence>
<evidence type="ECO:0000259" key="14">
    <source>
        <dbReference type="PROSITE" id="PS50109"/>
    </source>
</evidence>
<keyword evidence="11" id="KW-0902">Two-component regulatory system</keyword>
<keyword evidence="9" id="KW-0067">ATP-binding</keyword>
<evidence type="ECO:0000256" key="10">
    <source>
        <dbReference type="ARBA" id="ARBA00022989"/>
    </source>
</evidence>
<evidence type="ECO:0000256" key="1">
    <source>
        <dbReference type="ARBA" id="ARBA00000085"/>
    </source>
</evidence>
<evidence type="ECO:0000256" key="13">
    <source>
        <dbReference type="SAM" id="Phobius"/>
    </source>
</evidence>
<dbReference type="SUPFAM" id="SSF103190">
    <property type="entry name" value="Sensory domain-like"/>
    <property type="match status" value="1"/>
</dbReference>